<dbReference type="EMBL" id="BK016209">
    <property type="protein sequence ID" value="DAG02380.1"/>
    <property type="molecule type" value="Genomic_DNA"/>
</dbReference>
<organism evidence="2">
    <name type="scientific">CrAss-like virus sp. ctXt06</name>
    <dbReference type="NCBI Taxonomy" id="2825837"/>
    <lineage>
        <taxon>Viruses</taxon>
        <taxon>Duplodnaviria</taxon>
        <taxon>Heunggongvirae</taxon>
        <taxon>Uroviricota</taxon>
        <taxon>Caudoviricetes</taxon>
        <taxon>Crassvirales</taxon>
    </lineage>
</organism>
<evidence type="ECO:0000256" key="1">
    <source>
        <dbReference type="SAM" id="Phobius"/>
    </source>
</evidence>
<keyword evidence="1" id="KW-1133">Transmembrane helix</keyword>
<name>A0A8S5V6P0_9CAUD</name>
<accession>A0A8S5V6P0</accession>
<reference evidence="2" key="1">
    <citation type="journal article" date="2021" name="Proc. Natl. Acad. Sci. U.S.A.">
        <title>A Catalog of Tens of Thousands of Viruses from Human Metagenomes Reveals Hidden Associations with Chronic Diseases.</title>
        <authorList>
            <person name="Tisza M.J."/>
            <person name="Buck C.B."/>
        </authorList>
    </citation>
    <scope>NUCLEOTIDE SEQUENCE</scope>
    <source>
        <strain evidence="2">CtXt06</strain>
    </source>
</reference>
<evidence type="ECO:0000313" key="2">
    <source>
        <dbReference type="EMBL" id="DAG02380.1"/>
    </source>
</evidence>
<protein>
    <submittedName>
        <fullName evidence="2">Uncharacterized protein</fullName>
    </submittedName>
</protein>
<keyword evidence="1" id="KW-0472">Membrane</keyword>
<proteinExistence type="predicted"/>
<keyword evidence="1" id="KW-0812">Transmembrane</keyword>
<feature type="transmembrane region" description="Helical" evidence="1">
    <location>
        <begin position="6"/>
        <end position="29"/>
    </location>
</feature>
<sequence length="30" mass="3603">MCIYQILFIFATYKILVNVQINLFINLIIQ</sequence>